<organism evidence="1">
    <name type="scientific">marine metagenome</name>
    <dbReference type="NCBI Taxonomy" id="408172"/>
    <lineage>
        <taxon>unclassified sequences</taxon>
        <taxon>metagenomes</taxon>
        <taxon>ecological metagenomes</taxon>
    </lineage>
</organism>
<dbReference type="InterPro" id="IPR028082">
    <property type="entry name" value="Peripla_BP_I"/>
</dbReference>
<proteinExistence type="predicted"/>
<gene>
    <name evidence="1" type="ORF">METZ01_LOCUS276591</name>
</gene>
<evidence type="ECO:0000313" key="1">
    <source>
        <dbReference type="EMBL" id="SVC23737.1"/>
    </source>
</evidence>
<name>A0A382KLC1_9ZZZZ</name>
<sequence length="391" mass="45195">MFVNYTQSQTDFIIHKVRKNQDIEIIAMIYEVDVKSILKFNPNTEIKKGVKLKIPRIFNESKEELNIPEIQNITKSEANLNYESLIENITDYKKKKIAVMLPFRTKNINFDSIKDSREIIKNDKLLNISLDFLFGIEMALDSFSKFEIDVEVKIFDTGADKNIVHELINNNDFSNYDLIIGPLTNDAFNYVSRSINNSNVKIVSPLSKTDLDNENIIHTIPSDDLLFEKMISYAKKDTIPSEKFIIADSYNKIISDKIKKIFPDAHQFFSRINDSGIDTRTMVYDSLDSTFVKGRNMVFLETKDQGFVSNITSILNSFVNDSTEIILKTTNKNRAFEGVNISNYYMSNLNFHYPSINRSIVGNDQDEFIKKYNSRYNSFPTKYAIRGHDLV</sequence>
<dbReference type="AlphaFoldDB" id="A0A382KLC1"/>
<feature type="non-terminal residue" evidence="1">
    <location>
        <position position="391"/>
    </location>
</feature>
<dbReference type="EMBL" id="UINC01080628">
    <property type="protein sequence ID" value="SVC23737.1"/>
    <property type="molecule type" value="Genomic_DNA"/>
</dbReference>
<evidence type="ECO:0008006" key="2">
    <source>
        <dbReference type="Google" id="ProtNLM"/>
    </source>
</evidence>
<protein>
    <recommendedName>
        <fullName evidence="2">LysM domain-containing protein</fullName>
    </recommendedName>
</protein>
<dbReference type="Gene3D" id="3.40.50.2300">
    <property type="match status" value="1"/>
</dbReference>
<dbReference type="SUPFAM" id="SSF53822">
    <property type="entry name" value="Periplasmic binding protein-like I"/>
    <property type="match status" value="1"/>
</dbReference>
<reference evidence="1" key="1">
    <citation type="submission" date="2018-05" db="EMBL/GenBank/DDBJ databases">
        <authorList>
            <person name="Lanie J.A."/>
            <person name="Ng W.-L."/>
            <person name="Kazmierczak K.M."/>
            <person name="Andrzejewski T.M."/>
            <person name="Davidsen T.M."/>
            <person name="Wayne K.J."/>
            <person name="Tettelin H."/>
            <person name="Glass J.I."/>
            <person name="Rusch D."/>
            <person name="Podicherti R."/>
            <person name="Tsui H.-C.T."/>
            <person name="Winkler M.E."/>
        </authorList>
    </citation>
    <scope>NUCLEOTIDE SEQUENCE</scope>
</reference>
<accession>A0A382KLC1</accession>